<feature type="DNA-binding region" description="H-T-H motif" evidence="4">
    <location>
        <begin position="28"/>
        <end position="47"/>
    </location>
</feature>
<dbReference type="AlphaFoldDB" id="A0A2V4NVN9"/>
<evidence type="ECO:0000256" key="3">
    <source>
        <dbReference type="ARBA" id="ARBA00023163"/>
    </source>
</evidence>
<dbReference type="Pfam" id="PF00440">
    <property type="entry name" value="TetR_N"/>
    <property type="match status" value="1"/>
</dbReference>
<dbReference type="Proteomes" id="UP000248039">
    <property type="component" value="Unassembled WGS sequence"/>
</dbReference>
<organism evidence="6 7">
    <name type="scientific">Streptomyces tateyamensis</name>
    <dbReference type="NCBI Taxonomy" id="565073"/>
    <lineage>
        <taxon>Bacteria</taxon>
        <taxon>Bacillati</taxon>
        <taxon>Actinomycetota</taxon>
        <taxon>Actinomycetes</taxon>
        <taxon>Kitasatosporales</taxon>
        <taxon>Streptomycetaceae</taxon>
        <taxon>Streptomyces</taxon>
    </lineage>
</organism>
<dbReference type="OrthoDB" id="4214267at2"/>
<comment type="caution">
    <text evidence="6">The sequence shown here is derived from an EMBL/GenBank/DDBJ whole genome shotgun (WGS) entry which is preliminary data.</text>
</comment>
<dbReference type="EMBL" id="PYBW01000110">
    <property type="protein sequence ID" value="PYC71676.1"/>
    <property type="molecule type" value="Genomic_DNA"/>
</dbReference>
<protein>
    <submittedName>
        <fullName evidence="6">TetR family transcriptional regulator</fullName>
    </submittedName>
</protein>
<keyword evidence="7" id="KW-1185">Reference proteome</keyword>
<feature type="domain" description="HTH tetR-type" evidence="5">
    <location>
        <begin position="5"/>
        <end position="65"/>
    </location>
</feature>
<evidence type="ECO:0000259" key="5">
    <source>
        <dbReference type="PROSITE" id="PS50977"/>
    </source>
</evidence>
<dbReference type="GO" id="GO:0003677">
    <property type="term" value="F:DNA binding"/>
    <property type="evidence" value="ECO:0007669"/>
    <property type="project" value="UniProtKB-UniRule"/>
</dbReference>
<evidence type="ECO:0000313" key="6">
    <source>
        <dbReference type="EMBL" id="PYC71676.1"/>
    </source>
</evidence>
<dbReference type="PANTHER" id="PTHR47506">
    <property type="entry name" value="TRANSCRIPTIONAL REGULATORY PROTEIN"/>
    <property type="match status" value="1"/>
</dbReference>
<dbReference type="RefSeq" id="WP_110672496.1">
    <property type="nucleotide sequence ID" value="NZ_PYBW01000110.1"/>
</dbReference>
<keyword evidence="3" id="KW-0804">Transcription</keyword>
<evidence type="ECO:0000256" key="4">
    <source>
        <dbReference type="PROSITE-ProRule" id="PRU00335"/>
    </source>
</evidence>
<reference evidence="6 7" key="1">
    <citation type="submission" date="2018-03" db="EMBL/GenBank/DDBJ databases">
        <title>Bioinformatic expansion and discovery of thiopeptide antibiotics.</title>
        <authorList>
            <person name="Schwalen C.J."/>
            <person name="Hudson G.A."/>
            <person name="Mitchell D.A."/>
        </authorList>
    </citation>
    <scope>NUCLEOTIDE SEQUENCE [LARGE SCALE GENOMIC DNA]</scope>
    <source>
        <strain evidence="6 7">ATCC 21389</strain>
    </source>
</reference>
<dbReference type="SUPFAM" id="SSF48498">
    <property type="entry name" value="Tetracyclin repressor-like, C-terminal domain"/>
    <property type="match status" value="1"/>
</dbReference>
<dbReference type="InterPro" id="IPR001647">
    <property type="entry name" value="HTH_TetR"/>
</dbReference>
<gene>
    <name evidence="6" type="ORF">C7C46_26705</name>
</gene>
<dbReference type="PROSITE" id="PS50977">
    <property type="entry name" value="HTH_TETR_2"/>
    <property type="match status" value="1"/>
</dbReference>
<evidence type="ECO:0000256" key="2">
    <source>
        <dbReference type="ARBA" id="ARBA00023125"/>
    </source>
</evidence>
<dbReference type="InterPro" id="IPR009057">
    <property type="entry name" value="Homeodomain-like_sf"/>
</dbReference>
<keyword evidence="1" id="KW-0805">Transcription regulation</keyword>
<name>A0A2V4NVN9_9ACTN</name>
<proteinExistence type="predicted"/>
<keyword evidence="2 4" id="KW-0238">DNA-binding</keyword>
<sequence length="184" mass="19575">MSTPSAARDRVLDTATRLFYAEGIHAVGVDRIVTEAGVTRATFYRHFPSKEELVRSYVEHWDAGVRAQVAAAFPGLTADRALELFVTRLGEEMCRPGFRGCPFINAAAEYPDAASPVAQAIAAHRAWLRALFVRVLAELGVGEPEQRAGMLMLLRDGAMVGAALGEPAVVAGQLAAAVRAVAAA</sequence>
<accession>A0A2V4NVN9</accession>
<dbReference type="PANTHER" id="PTHR47506:SF1">
    <property type="entry name" value="HTH-TYPE TRANSCRIPTIONAL REGULATOR YJDC"/>
    <property type="match status" value="1"/>
</dbReference>
<dbReference type="InterPro" id="IPR036271">
    <property type="entry name" value="Tet_transcr_reg_TetR-rel_C_sf"/>
</dbReference>
<evidence type="ECO:0000256" key="1">
    <source>
        <dbReference type="ARBA" id="ARBA00023015"/>
    </source>
</evidence>
<evidence type="ECO:0000313" key="7">
    <source>
        <dbReference type="Proteomes" id="UP000248039"/>
    </source>
</evidence>
<dbReference type="PRINTS" id="PR00455">
    <property type="entry name" value="HTHTETR"/>
</dbReference>
<dbReference type="Gene3D" id="1.10.357.10">
    <property type="entry name" value="Tetracycline Repressor, domain 2"/>
    <property type="match status" value="1"/>
</dbReference>
<dbReference type="SUPFAM" id="SSF46689">
    <property type="entry name" value="Homeodomain-like"/>
    <property type="match status" value="1"/>
</dbReference>